<dbReference type="Proteomes" id="UP000251717">
    <property type="component" value="Unassembled WGS sequence"/>
</dbReference>
<accession>A0A315XNW3</accession>
<dbReference type="InterPro" id="IPR036390">
    <property type="entry name" value="WH_DNA-bd_sf"/>
</dbReference>
<gene>
    <name evidence="1" type="ORF">MBBTH_08320</name>
</gene>
<dbReference type="CDD" id="cd00090">
    <property type="entry name" value="HTH_ARSR"/>
    <property type="match status" value="1"/>
</dbReference>
<evidence type="ECO:0000313" key="2">
    <source>
        <dbReference type="Proteomes" id="UP000251717"/>
    </source>
</evidence>
<protein>
    <submittedName>
        <fullName evidence="1">Uncharacterized protein</fullName>
    </submittedName>
</protein>
<proteinExistence type="predicted"/>
<sequence>MDDETLKVYGYVISSSYRERSVKSLNESNKIPTDLAEDIGVRANHISKVLKELKECGVAECINEEKRKNRIYKLTPKGEDIAKLID</sequence>
<dbReference type="OrthoDB" id="74749at2157"/>
<dbReference type="SUPFAM" id="SSF46785">
    <property type="entry name" value="Winged helix' DNA-binding domain"/>
    <property type="match status" value="1"/>
</dbReference>
<organism evidence="1 2">
    <name type="scientific">Methanobrevibacter thaueri</name>
    <dbReference type="NCBI Taxonomy" id="190975"/>
    <lineage>
        <taxon>Archaea</taxon>
        <taxon>Methanobacteriati</taxon>
        <taxon>Methanobacteriota</taxon>
        <taxon>Methanomada group</taxon>
        <taxon>Methanobacteria</taxon>
        <taxon>Methanobacteriales</taxon>
        <taxon>Methanobacteriaceae</taxon>
        <taxon>Methanobrevibacter</taxon>
    </lineage>
</organism>
<comment type="caution">
    <text evidence="1">The sequence shown here is derived from an EMBL/GenBank/DDBJ whole genome shotgun (WGS) entry which is preliminary data.</text>
</comment>
<dbReference type="AlphaFoldDB" id="A0A315XNW3"/>
<name>A0A315XNW3_9EURY</name>
<dbReference type="Gene3D" id="1.10.10.10">
    <property type="entry name" value="Winged helix-like DNA-binding domain superfamily/Winged helix DNA-binding domain"/>
    <property type="match status" value="1"/>
</dbReference>
<keyword evidence="2" id="KW-1185">Reference proteome</keyword>
<dbReference type="EMBL" id="MZGS01000019">
    <property type="protein sequence ID" value="PWB87564.1"/>
    <property type="molecule type" value="Genomic_DNA"/>
</dbReference>
<dbReference type="InterPro" id="IPR011991">
    <property type="entry name" value="ArsR-like_HTH"/>
</dbReference>
<dbReference type="InterPro" id="IPR036388">
    <property type="entry name" value="WH-like_DNA-bd_sf"/>
</dbReference>
<reference evidence="1 2" key="1">
    <citation type="submission" date="2017-03" db="EMBL/GenBank/DDBJ databases">
        <title>Genome sequence of Methanobrevibacter thaueri.</title>
        <authorList>
            <person name="Poehlein A."/>
            <person name="Seedorf H."/>
            <person name="Daniel R."/>
        </authorList>
    </citation>
    <scope>NUCLEOTIDE SEQUENCE [LARGE SCALE GENOMIC DNA]</scope>
    <source>
        <strain evidence="1 2">DSM 11995</strain>
    </source>
</reference>
<evidence type="ECO:0000313" key="1">
    <source>
        <dbReference type="EMBL" id="PWB87564.1"/>
    </source>
</evidence>
<dbReference type="RefSeq" id="WP_116591800.1">
    <property type="nucleotide sequence ID" value="NZ_JBGUNC010000056.1"/>
</dbReference>